<proteinExistence type="predicted"/>
<name>A0A2N3YH94_9MICO</name>
<organism evidence="1 2">
    <name type="scientific">Phycicoccus duodecadis</name>
    <dbReference type="NCBI Taxonomy" id="173053"/>
    <lineage>
        <taxon>Bacteria</taxon>
        <taxon>Bacillati</taxon>
        <taxon>Actinomycetota</taxon>
        <taxon>Actinomycetes</taxon>
        <taxon>Micrococcales</taxon>
        <taxon>Intrasporangiaceae</taxon>
        <taxon>Phycicoccus</taxon>
    </lineage>
</organism>
<evidence type="ECO:0000313" key="1">
    <source>
        <dbReference type="EMBL" id="PKW26219.1"/>
    </source>
</evidence>
<dbReference type="OrthoDB" id="4863528at2"/>
<protein>
    <recommendedName>
        <fullName evidence="3">Lipoprotein</fullName>
    </recommendedName>
</protein>
<dbReference type="EMBL" id="PJNE01000001">
    <property type="protein sequence ID" value="PKW26219.1"/>
    <property type="molecule type" value="Genomic_DNA"/>
</dbReference>
<reference evidence="1 2" key="1">
    <citation type="submission" date="2017-12" db="EMBL/GenBank/DDBJ databases">
        <title>Sequencing the genomes of 1000 Actinobacteria strains.</title>
        <authorList>
            <person name="Klenk H.-P."/>
        </authorList>
    </citation>
    <scope>NUCLEOTIDE SEQUENCE [LARGE SCALE GENOMIC DNA]</scope>
    <source>
        <strain evidence="1 2">DSM 12806</strain>
    </source>
</reference>
<keyword evidence="2" id="KW-1185">Reference proteome</keyword>
<dbReference type="AlphaFoldDB" id="A0A2N3YH94"/>
<dbReference type="PROSITE" id="PS51257">
    <property type="entry name" value="PROKAR_LIPOPROTEIN"/>
    <property type="match status" value="1"/>
</dbReference>
<evidence type="ECO:0000313" key="2">
    <source>
        <dbReference type="Proteomes" id="UP000233781"/>
    </source>
</evidence>
<dbReference type="RefSeq" id="WP_143598327.1">
    <property type="nucleotide sequence ID" value="NZ_PJNE01000001.1"/>
</dbReference>
<accession>A0A2N3YH94</accession>
<dbReference type="Proteomes" id="UP000233781">
    <property type="component" value="Unassembled WGS sequence"/>
</dbReference>
<comment type="caution">
    <text evidence="1">The sequence shown here is derived from an EMBL/GenBank/DDBJ whole genome shotgun (WGS) entry which is preliminary data.</text>
</comment>
<evidence type="ECO:0008006" key="3">
    <source>
        <dbReference type="Google" id="ProtNLM"/>
    </source>
</evidence>
<sequence length="162" mass="16559">MRPARGRRGRAGRVGTALAALVALLLSGCSMWAPVQTSRPYVPADGLALSTPSVEFENLVVVVDDVHQVGVLVGQAVSSVTHPVDVTVSVDGGEVSEPVTIPPDTGDGITSRRIPLRLGPVPAPPGALVHLEVVIEPGGRHVVDVPVLPPGSGLGYYGGITS</sequence>
<gene>
    <name evidence="1" type="ORF">ATL31_1025</name>
</gene>